<dbReference type="InterPro" id="IPR017451">
    <property type="entry name" value="F-box-assoc_interact_dom"/>
</dbReference>
<dbReference type="InterPro" id="IPR036047">
    <property type="entry name" value="F-box-like_dom_sf"/>
</dbReference>
<sequence length="391" mass="45716">MKKNSMSMIESLPREIIMDILSRLPAISLYQIKFVSRSWKNLAQDPLLVLMHNSYMTQRNPSLILHSDCLVQNQIYYLDLNEEDKMVKTIHVPPLPDFDLVGSCNGLLCLCDTQRCDTIYILNPFTRHHTELPVSEGMISHHYERALLGFGFNPTSNEYKVVKVANYPIPQRPGHPTRFTTDAYAEVFTIGSHAWRSLGSLPYRFLRVQSQTLVNGRLHWFTWQTREEGLDRKLLSFDVDSERFQEVPKPNCGRFGKSESYLMVLKGCLSAAVYQNYSYWNFDIWIMRDYNVNESWIKEFSINGYYLPGVLAVSDDQSFRTSSFFRRRQYIRVLCVLKNGEVLFEYKCRALVSYDPKTEEFKEFKYQGMPNWFKGVVHAGSLNWIDNTIDM</sequence>
<organism evidence="2 3">
    <name type="scientific">Tripterygium wilfordii</name>
    <name type="common">Thunder God vine</name>
    <dbReference type="NCBI Taxonomy" id="458696"/>
    <lineage>
        <taxon>Eukaryota</taxon>
        <taxon>Viridiplantae</taxon>
        <taxon>Streptophyta</taxon>
        <taxon>Embryophyta</taxon>
        <taxon>Tracheophyta</taxon>
        <taxon>Spermatophyta</taxon>
        <taxon>Magnoliopsida</taxon>
        <taxon>eudicotyledons</taxon>
        <taxon>Gunneridae</taxon>
        <taxon>Pentapetalae</taxon>
        <taxon>rosids</taxon>
        <taxon>fabids</taxon>
        <taxon>Celastrales</taxon>
        <taxon>Celastraceae</taxon>
        <taxon>Tripterygium</taxon>
    </lineage>
</organism>
<evidence type="ECO:0000313" key="2">
    <source>
        <dbReference type="EMBL" id="KAF5746138.1"/>
    </source>
</evidence>
<dbReference type="Pfam" id="PF12937">
    <property type="entry name" value="F-box-like"/>
    <property type="match status" value="1"/>
</dbReference>
<evidence type="ECO:0000313" key="3">
    <source>
        <dbReference type="Proteomes" id="UP000593562"/>
    </source>
</evidence>
<comment type="caution">
    <text evidence="2">The sequence shown here is derived from an EMBL/GenBank/DDBJ whole genome shotgun (WGS) entry which is preliminary data.</text>
</comment>
<dbReference type="InterPro" id="IPR001810">
    <property type="entry name" value="F-box_dom"/>
</dbReference>
<keyword evidence="3" id="KW-1185">Reference proteome</keyword>
<evidence type="ECO:0000259" key="1">
    <source>
        <dbReference type="PROSITE" id="PS50181"/>
    </source>
</evidence>
<dbReference type="Proteomes" id="UP000593562">
    <property type="component" value="Unassembled WGS sequence"/>
</dbReference>
<dbReference type="Pfam" id="PF07734">
    <property type="entry name" value="FBA_1"/>
    <property type="match status" value="1"/>
</dbReference>
<dbReference type="SMART" id="SM00256">
    <property type="entry name" value="FBOX"/>
    <property type="match status" value="1"/>
</dbReference>
<dbReference type="InterPro" id="IPR050796">
    <property type="entry name" value="SCF_F-box_component"/>
</dbReference>
<dbReference type="SUPFAM" id="SSF81383">
    <property type="entry name" value="F-box domain"/>
    <property type="match status" value="1"/>
</dbReference>
<reference evidence="2 3" key="1">
    <citation type="journal article" date="2020" name="Nat. Commun.">
        <title>Genome of Tripterygium wilfordii and identification of cytochrome P450 involved in triptolide biosynthesis.</title>
        <authorList>
            <person name="Tu L."/>
            <person name="Su P."/>
            <person name="Zhang Z."/>
            <person name="Gao L."/>
            <person name="Wang J."/>
            <person name="Hu T."/>
            <person name="Zhou J."/>
            <person name="Zhang Y."/>
            <person name="Zhao Y."/>
            <person name="Liu Y."/>
            <person name="Song Y."/>
            <person name="Tong Y."/>
            <person name="Lu Y."/>
            <person name="Yang J."/>
            <person name="Xu C."/>
            <person name="Jia M."/>
            <person name="Peters R.J."/>
            <person name="Huang L."/>
            <person name="Gao W."/>
        </authorList>
    </citation>
    <scope>NUCLEOTIDE SEQUENCE [LARGE SCALE GENOMIC DNA]</scope>
    <source>
        <strain evidence="3">cv. XIE 37</strain>
        <tissue evidence="2">Leaf</tissue>
    </source>
</reference>
<dbReference type="EMBL" id="JAAARO010000006">
    <property type="protein sequence ID" value="KAF5746138.1"/>
    <property type="molecule type" value="Genomic_DNA"/>
</dbReference>
<proteinExistence type="predicted"/>
<protein>
    <submittedName>
        <fullName evidence="2">Putative F-box and associated interaction domains-containing protein</fullName>
    </submittedName>
</protein>
<dbReference type="InParanoid" id="A0A7J7DIL7"/>
<name>A0A7J7DIL7_TRIWF</name>
<gene>
    <name evidence="2" type="ORF">HS088_TW06G00303</name>
</gene>
<accession>A0A7J7DIL7</accession>
<dbReference type="PANTHER" id="PTHR31672">
    <property type="entry name" value="BNACNNG10540D PROTEIN"/>
    <property type="match status" value="1"/>
</dbReference>
<dbReference type="NCBIfam" id="TIGR01640">
    <property type="entry name" value="F_box_assoc_1"/>
    <property type="match status" value="1"/>
</dbReference>
<dbReference type="AlphaFoldDB" id="A0A7J7DIL7"/>
<dbReference type="Gene3D" id="1.20.1280.50">
    <property type="match status" value="1"/>
</dbReference>
<dbReference type="PROSITE" id="PS50181">
    <property type="entry name" value="FBOX"/>
    <property type="match status" value="1"/>
</dbReference>
<dbReference type="InterPro" id="IPR006527">
    <property type="entry name" value="F-box-assoc_dom_typ1"/>
</dbReference>
<feature type="domain" description="F-box" evidence="1">
    <location>
        <begin position="6"/>
        <end position="58"/>
    </location>
</feature>